<dbReference type="InterPro" id="IPR017937">
    <property type="entry name" value="Thioredoxin_CS"/>
</dbReference>
<organism evidence="9 10">
    <name type="scientific">Shewanella algae</name>
    <dbReference type="NCBI Taxonomy" id="38313"/>
    <lineage>
        <taxon>Bacteria</taxon>
        <taxon>Pseudomonadati</taxon>
        <taxon>Pseudomonadota</taxon>
        <taxon>Gammaproteobacteria</taxon>
        <taxon>Alteromonadales</taxon>
        <taxon>Shewanellaceae</taxon>
        <taxon>Shewanella</taxon>
    </lineage>
</organism>
<dbReference type="Pfam" id="PF00085">
    <property type="entry name" value="Thioredoxin"/>
    <property type="match status" value="1"/>
</dbReference>
<accession>A0A379Z378</accession>
<dbReference type="EMBL" id="UGYO01000001">
    <property type="protein sequence ID" value="SUI54645.1"/>
    <property type="molecule type" value="Genomic_DNA"/>
</dbReference>
<dbReference type="PRINTS" id="PR00421">
    <property type="entry name" value="THIOREDOXIN"/>
</dbReference>
<name>A0A379Z378_9GAMM</name>
<keyword evidence="4" id="KW-0249">Electron transport</keyword>
<dbReference type="NCBIfam" id="NF008229">
    <property type="entry name" value="PRK10996.1"/>
    <property type="match status" value="1"/>
</dbReference>
<dbReference type="GO" id="GO:0015035">
    <property type="term" value="F:protein-disulfide reductase activity"/>
    <property type="evidence" value="ECO:0007669"/>
    <property type="project" value="UniProtKB-UniRule"/>
</dbReference>
<proteinExistence type="inferred from homology"/>
<dbReference type="InterPro" id="IPR005746">
    <property type="entry name" value="Thioredoxin"/>
</dbReference>
<keyword evidence="3" id="KW-0479">Metal-binding</keyword>
<evidence type="ECO:0000313" key="10">
    <source>
        <dbReference type="Proteomes" id="UP000254069"/>
    </source>
</evidence>
<keyword evidence="6" id="KW-0676">Redox-active center</keyword>
<dbReference type="Proteomes" id="UP000254069">
    <property type="component" value="Unassembled WGS sequence"/>
</dbReference>
<dbReference type="FunFam" id="3.40.30.10:FF:000001">
    <property type="entry name" value="Thioredoxin"/>
    <property type="match status" value="1"/>
</dbReference>
<dbReference type="GO" id="GO:0046872">
    <property type="term" value="F:metal ion binding"/>
    <property type="evidence" value="ECO:0007669"/>
    <property type="project" value="UniProtKB-KW"/>
</dbReference>
<sequence>MLIACPQCAGMNRVPKERLSQGPKCGHCKQPLFQGKPFELTGANFANHAHKSELPLVVDFWASWCGPCKQFAPIFEQSAAELEPEFRFGKLDTEAQQALAAQYGIRSIPTIMLFKNGRVIAQQAGAMPKQAFLQWLKSQPI</sequence>
<dbReference type="GO" id="GO:0005829">
    <property type="term" value="C:cytosol"/>
    <property type="evidence" value="ECO:0007669"/>
    <property type="project" value="TreeGrafter"/>
</dbReference>
<keyword evidence="2" id="KW-0813">Transport</keyword>
<evidence type="ECO:0000256" key="5">
    <source>
        <dbReference type="ARBA" id="ARBA00023157"/>
    </source>
</evidence>
<evidence type="ECO:0000256" key="3">
    <source>
        <dbReference type="ARBA" id="ARBA00022723"/>
    </source>
</evidence>
<evidence type="ECO:0000256" key="4">
    <source>
        <dbReference type="ARBA" id="ARBA00022982"/>
    </source>
</evidence>
<protein>
    <recommendedName>
        <fullName evidence="7">Thioredoxin</fullName>
    </recommendedName>
</protein>
<keyword evidence="10" id="KW-1185">Reference proteome</keyword>
<comment type="similarity">
    <text evidence="1">Belongs to the thioredoxin family.</text>
</comment>
<dbReference type="PANTHER" id="PTHR45663">
    <property type="entry name" value="GEO12009P1"/>
    <property type="match status" value="1"/>
</dbReference>
<evidence type="ECO:0000259" key="8">
    <source>
        <dbReference type="PROSITE" id="PS51352"/>
    </source>
</evidence>
<dbReference type="InterPro" id="IPR049299">
    <property type="entry name" value="Thio2_N"/>
</dbReference>
<reference evidence="9 10" key="1">
    <citation type="submission" date="2018-06" db="EMBL/GenBank/DDBJ databases">
        <authorList>
            <consortium name="Pathogen Informatics"/>
            <person name="Doyle S."/>
        </authorList>
    </citation>
    <scope>NUCLEOTIDE SEQUENCE [LARGE SCALE GENOMIC DNA]</scope>
    <source>
        <strain evidence="9 10">NCTC10738</strain>
    </source>
</reference>
<evidence type="ECO:0000256" key="2">
    <source>
        <dbReference type="ARBA" id="ARBA00022448"/>
    </source>
</evidence>
<dbReference type="InterPro" id="IPR036249">
    <property type="entry name" value="Thioredoxin-like_sf"/>
</dbReference>
<dbReference type="Gene3D" id="2.30.30.380">
    <property type="entry name" value="Zn-finger domain of Sec23/24"/>
    <property type="match status" value="1"/>
</dbReference>
<dbReference type="PANTHER" id="PTHR45663:SF40">
    <property type="entry name" value="THIOREDOXIN 2"/>
    <property type="match status" value="1"/>
</dbReference>
<dbReference type="RefSeq" id="WP_107110082.1">
    <property type="nucleotide sequence ID" value="NZ_CP068226.1"/>
</dbReference>
<dbReference type="PROSITE" id="PS00194">
    <property type="entry name" value="THIOREDOXIN_1"/>
    <property type="match status" value="1"/>
</dbReference>
<dbReference type="InterPro" id="IPR013766">
    <property type="entry name" value="Thioredoxin_domain"/>
</dbReference>
<dbReference type="NCBIfam" id="TIGR01068">
    <property type="entry name" value="thioredoxin"/>
    <property type="match status" value="1"/>
</dbReference>
<dbReference type="CDD" id="cd02947">
    <property type="entry name" value="TRX_family"/>
    <property type="match status" value="1"/>
</dbReference>
<evidence type="ECO:0000256" key="7">
    <source>
        <dbReference type="NCBIfam" id="TIGR01068"/>
    </source>
</evidence>
<dbReference type="Pfam" id="PF21352">
    <property type="entry name" value="Zn_ribbon_Thio2"/>
    <property type="match status" value="1"/>
</dbReference>
<dbReference type="AlphaFoldDB" id="A0A379Z378"/>
<feature type="domain" description="Thioredoxin" evidence="8">
    <location>
        <begin position="19"/>
        <end position="141"/>
    </location>
</feature>
<keyword evidence="9" id="KW-0560">Oxidoreductase</keyword>
<gene>
    <name evidence="9" type="primary">trxC</name>
    <name evidence="9" type="ORF">NCTC10738_00922</name>
</gene>
<dbReference type="SUPFAM" id="SSF52833">
    <property type="entry name" value="Thioredoxin-like"/>
    <property type="match status" value="1"/>
</dbReference>
<dbReference type="PROSITE" id="PS51352">
    <property type="entry name" value="THIOREDOXIN_2"/>
    <property type="match status" value="1"/>
</dbReference>
<dbReference type="Gene3D" id="3.40.30.10">
    <property type="entry name" value="Glutaredoxin"/>
    <property type="match status" value="1"/>
</dbReference>
<evidence type="ECO:0000313" key="9">
    <source>
        <dbReference type="EMBL" id="SUI54645.1"/>
    </source>
</evidence>
<keyword evidence="5" id="KW-1015">Disulfide bond</keyword>
<evidence type="ECO:0000256" key="6">
    <source>
        <dbReference type="ARBA" id="ARBA00023284"/>
    </source>
</evidence>
<evidence type="ECO:0000256" key="1">
    <source>
        <dbReference type="ARBA" id="ARBA00008987"/>
    </source>
</evidence>